<name>A0A2K3LTG8_TRIPR</name>
<feature type="non-terminal residue" evidence="2">
    <location>
        <position position="1"/>
    </location>
</feature>
<evidence type="ECO:0000313" key="2">
    <source>
        <dbReference type="EMBL" id="PNX81799.1"/>
    </source>
</evidence>
<evidence type="ECO:0000256" key="1">
    <source>
        <dbReference type="SAM" id="MobiDB-lite"/>
    </source>
</evidence>
<feature type="region of interest" description="Disordered" evidence="1">
    <location>
        <begin position="1"/>
        <end position="79"/>
    </location>
</feature>
<gene>
    <name evidence="2" type="ORF">L195_g037824</name>
</gene>
<dbReference type="Proteomes" id="UP000236291">
    <property type="component" value="Unassembled WGS sequence"/>
</dbReference>
<comment type="caution">
    <text evidence="2">The sequence shown here is derived from an EMBL/GenBank/DDBJ whole genome shotgun (WGS) entry which is preliminary data.</text>
</comment>
<protein>
    <submittedName>
        <fullName evidence="2">Uncharacterized protein</fullName>
    </submittedName>
</protein>
<dbReference type="EMBL" id="ASHM01040623">
    <property type="protein sequence ID" value="PNX81799.1"/>
    <property type="molecule type" value="Genomic_DNA"/>
</dbReference>
<reference evidence="2 3" key="1">
    <citation type="journal article" date="2014" name="Am. J. Bot.">
        <title>Genome assembly and annotation for red clover (Trifolium pratense; Fabaceae).</title>
        <authorList>
            <person name="Istvanek J."/>
            <person name="Jaros M."/>
            <person name="Krenek A."/>
            <person name="Repkova J."/>
        </authorList>
    </citation>
    <scope>NUCLEOTIDE SEQUENCE [LARGE SCALE GENOMIC DNA]</scope>
    <source>
        <strain evidence="3">cv. Tatra</strain>
        <tissue evidence="2">Young leaves</tissue>
    </source>
</reference>
<proteinExistence type="predicted"/>
<dbReference type="AlphaFoldDB" id="A0A2K3LTG8"/>
<reference evidence="2 3" key="2">
    <citation type="journal article" date="2017" name="Front. Plant Sci.">
        <title>Gene Classification and Mining of Molecular Markers Useful in Red Clover (Trifolium pratense) Breeding.</title>
        <authorList>
            <person name="Istvanek J."/>
            <person name="Dluhosova J."/>
            <person name="Dluhos P."/>
            <person name="Patkova L."/>
            <person name="Nedelnik J."/>
            <person name="Repkova J."/>
        </authorList>
    </citation>
    <scope>NUCLEOTIDE SEQUENCE [LARGE SCALE GENOMIC DNA]</scope>
    <source>
        <strain evidence="3">cv. Tatra</strain>
        <tissue evidence="2">Young leaves</tissue>
    </source>
</reference>
<evidence type="ECO:0000313" key="3">
    <source>
        <dbReference type="Proteomes" id="UP000236291"/>
    </source>
</evidence>
<accession>A0A2K3LTG8</accession>
<sequence length="79" mass="9033">EIQAKDRIGTKKQRVEISKARPSSPGETWRINIQQEMKKWARSGEGQRARLAQARPARSSDLRRSKRSVGHVSANPQRK</sequence>
<organism evidence="2 3">
    <name type="scientific">Trifolium pratense</name>
    <name type="common">Red clover</name>
    <dbReference type="NCBI Taxonomy" id="57577"/>
    <lineage>
        <taxon>Eukaryota</taxon>
        <taxon>Viridiplantae</taxon>
        <taxon>Streptophyta</taxon>
        <taxon>Embryophyta</taxon>
        <taxon>Tracheophyta</taxon>
        <taxon>Spermatophyta</taxon>
        <taxon>Magnoliopsida</taxon>
        <taxon>eudicotyledons</taxon>
        <taxon>Gunneridae</taxon>
        <taxon>Pentapetalae</taxon>
        <taxon>rosids</taxon>
        <taxon>fabids</taxon>
        <taxon>Fabales</taxon>
        <taxon>Fabaceae</taxon>
        <taxon>Papilionoideae</taxon>
        <taxon>50 kb inversion clade</taxon>
        <taxon>NPAAA clade</taxon>
        <taxon>Hologalegina</taxon>
        <taxon>IRL clade</taxon>
        <taxon>Trifolieae</taxon>
        <taxon>Trifolium</taxon>
    </lineage>
</organism>
<feature type="compositionally biased region" description="Basic and acidic residues" evidence="1">
    <location>
        <begin position="1"/>
        <end position="19"/>
    </location>
</feature>